<sequence length="644" mass="70427">MRVVTYINLIAVSLILCAVPALSQTYVAGQVSGVWTAMGSPYYALADIEIPFGSSLMIEPGVEVKFTGHHQFIAHGNLLAIGAPGDSIYMTHNLPYATETWAGLSLLQTEGTSELAYCVIEWGYAQGAQSEPYSKGGGVHVYNTSAYIHDCRISNNKADYKGGGIYLLQAYAEIGYNEITNNQSYDDGGGIYLQECADSYIHDNIIFSNVADHGAGMAYEYSGGLLESNYINFNSAVVYSGGGICLDHSSPNIQYNVINWNSSVNYTGTGIYCHHYSSPFIYYNEVCQNNLGAIFCGDHCSPVITNNTIEQNGHNSIRAYQYSHPYGRNNIIMGNLQQFYVYSGCSITMTYSDIQNGWPGVGNIYMLPFHIDPNAGNYFLQPISPCIDAGDPADPPDPDGTRRDMGAHYFDQGVQQGICSISLTPFGTPIVLPPTGGTVWFGLSIINSPYFYNVYDAWYNLQQPDAQIILMVLRQGLYMDPGGSMSRTMYLTISGMSMPGTYTVTAYTGEYPNIIESWNSFTFEKARGGDGSGSEGTVTFFDGEVEETFSLKAAIVLEATELLGHFPEPFNPQATINFNLATPEKVILEVYSITGQKVMTLLDRTLSPGYYSEKFDGSGLTSGVYLYRLTAGAYNATGKMVLMK</sequence>
<gene>
    <name evidence="4" type="ORF">CEE37_15080</name>
</gene>
<dbReference type="Pfam" id="PF18962">
    <property type="entry name" value="Por_Secre_tail"/>
    <property type="match status" value="1"/>
</dbReference>
<dbReference type="EMBL" id="NJBN01000017">
    <property type="protein sequence ID" value="TKJ36544.1"/>
    <property type="molecule type" value="Genomic_DNA"/>
</dbReference>
<dbReference type="InterPro" id="IPR006626">
    <property type="entry name" value="PbH1"/>
</dbReference>
<comment type="caution">
    <text evidence="4">The sequence shown here is derived from an EMBL/GenBank/DDBJ whole genome shotgun (WGS) entry which is preliminary data.</text>
</comment>
<dbReference type="NCBIfam" id="TIGR04183">
    <property type="entry name" value="Por_Secre_tail"/>
    <property type="match status" value="1"/>
</dbReference>
<dbReference type="SMART" id="SM00710">
    <property type="entry name" value="PbH1"/>
    <property type="match status" value="4"/>
</dbReference>
<name>A0A532UNM1_UNCL8</name>
<keyword evidence="1" id="KW-0732">Signal</keyword>
<dbReference type="Gene3D" id="2.60.40.4070">
    <property type="match status" value="1"/>
</dbReference>
<evidence type="ECO:0000313" key="5">
    <source>
        <dbReference type="Proteomes" id="UP000319619"/>
    </source>
</evidence>
<evidence type="ECO:0000259" key="2">
    <source>
        <dbReference type="Pfam" id="PF13229"/>
    </source>
</evidence>
<organism evidence="4 5">
    <name type="scientific">candidate division LCP-89 bacterium B3_LCP</name>
    <dbReference type="NCBI Taxonomy" id="2012998"/>
    <lineage>
        <taxon>Bacteria</taxon>
        <taxon>Pseudomonadati</taxon>
        <taxon>Bacteria division LCP-89</taxon>
    </lineage>
</organism>
<dbReference type="Pfam" id="PF13229">
    <property type="entry name" value="Beta_helix"/>
    <property type="match status" value="1"/>
</dbReference>
<feature type="signal peptide" evidence="1">
    <location>
        <begin position="1"/>
        <end position="23"/>
    </location>
</feature>
<dbReference type="InterPro" id="IPR026444">
    <property type="entry name" value="Secre_tail"/>
</dbReference>
<accession>A0A532UNM1</accession>
<dbReference type="InterPro" id="IPR039448">
    <property type="entry name" value="Beta_helix"/>
</dbReference>
<feature type="domain" description="Secretion system C-terminal sorting" evidence="3">
    <location>
        <begin position="566"/>
        <end position="641"/>
    </location>
</feature>
<feature type="domain" description="Right handed beta helix" evidence="2">
    <location>
        <begin position="135"/>
        <end position="278"/>
    </location>
</feature>
<evidence type="ECO:0000259" key="3">
    <source>
        <dbReference type="Pfam" id="PF18962"/>
    </source>
</evidence>
<dbReference type="Proteomes" id="UP000319619">
    <property type="component" value="Unassembled WGS sequence"/>
</dbReference>
<protein>
    <recommendedName>
        <fullName evidence="6">Secretion system C-terminal sorting domain-containing protein</fullName>
    </recommendedName>
</protein>
<evidence type="ECO:0008006" key="6">
    <source>
        <dbReference type="Google" id="ProtNLM"/>
    </source>
</evidence>
<proteinExistence type="predicted"/>
<reference evidence="4 5" key="1">
    <citation type="submission" date="2017-06" db="EMBL/GenBank/DDBJ databases">
        <title>Novel microbial phyla capable of carbon fixation and sulfur reduction in deep-sea sediments.</title>
        <authorList>
            <person name="Huang J."/>
            <person name="Baker B."/>
            <person name="Wang Y."/>
        </authorList>
    </citation>
    <scope>NUCLEOTIDE SEQUENCE [LARGE SCALE GENOMIC DNA]</scope>
    <source>
        <strain evidence="4">B3_LCP</strain>
    </source>
</reference>
<dbReference type="InterPro" id="IPR011050">
    <property type="entry name" value="Pectin_lyase_fold/virulence"/>
</dbReference>
<evidence type="ECO:0000313" key="4">
    <source>
        <dbReference type="EMBL" id="TKJ36544.1"/>
    </source>
</evidence>
<dbReference type="AlphaFoldDB" id="A0A532UNM1"/>
<dbReference type="InterPro" id="IPR012334">
    <property type="entry name" value="Pectin_lyas_fold"/>
</dbReference>
<dbReference type="SUPFAM" id="SSF51126">
    <property type="entry name" value="Pectin lyase-like"/>
    <property type="match status" value="1"/>
</dbReference>
<evidence type="ECO:0000256" key="1">
    <source>
        <dbReference type="SAM" id="SignalP"/>
    </source>
</evidence>
<dbReference type="Gene3D" id="2.160.20.10">
    <property type="entry name" value="Single-stranded right-handed beta-helix, Pectin lyase-like"/>
    <property type="match status" value="1"/>
</dbReference>
<feature type="chain" id="PRO_5021703480" description="Secretion system C-terminal sorting domain-containing protein" evidence="1">
    <location>
        <begin position="24"/>
        <end position="644"/>
    </location>
</feature>